<dbReference type="Proteomes" id="UP000270342">
    <property type="component" value="Unassembled WGS sequence"/>
</dbReference>
<reference evidence="1 2" key="1">
    <citation type="submission" date="2018-10" db="EMBL/GenBank/DDBJ databases">
        <title>Robbsia sp. DHC34, isolated from soil.</title>
        <authorList>
            <person name="Gao Z.-H."/>
            <person name="Qiu L.-H."/>
        </authorList>
    </citation>
    <scope>NUCLEOTIDE SEQUENCE [LARGE SCALE GENOMIC DNA]</scope>
    <source>
        <strain evidence="1 2">DHC34</strain>
    </source>
</reference>
<proteinExistence type="predicted"/>
<dbReference type="EMBL" id="RBZU01000012">
    <property type="protein sequence ID" value="RKP47735.1"/>
    <property type="molecule type" value="Genomic_DNA"/>
</dbReference>
<comment type="caution">
    <text evidence="1">The sequence shown here is derived from an EMBL/GenBank/DDBJ whole genome shotgun (WGS) entry which is preliminary data.</text>
</comment>
<organism evidence="1 2">
    <name type="scientific">Pararobbsia silviterrae</name>
    <dbReference type="NCBI Taxonomy" id="1792498"/>
    <lineage>
        <taxon>Bacteria</taxon>
        <taxon>Pseudomonadati</taxon>
        <taxon>Pseudomonadota</taxon>
        <taxon>Betaproteobacteria</taxon>
        <taxon>Burkholderiales</taxon>
        <taxon>Burkholderiaceae</taxon>
        <taxon>Pararobbsia</taxon>
    </lineage>
</organism>
<protein>
    <submittedName>
        <fullName evidence="1">Uncharacterized protein</fullName>
    </submittedName>
</protein>
<evidence type="ECO:0000313" key="2">
    <source>
        <dbReference type="Proteomes" id="UP000270342"/>
    </source>
</evidence>
<sequence length="67" mass="7534">MAGFISHRYNPAPTDLFFAWHNRMRIAIDARSDAALDQSVASRWRCAGQGMRLTMPGSQVFDFCVLA</sequence>
<keyword evidence="2" id="KW-1185">Reference proteome</keyword>
<accession>A0A494XAF4</accession>
<name>A0A494XAF4_9BURK</name>
<evidence type="ECO:0000313" key="1">
    <source>
        <dbReference type="EMBL" id="RKP47735.1"/>
    </source>
</evidence>
<gene>
    <name evidence="1" type="ORF">D7S86_22485</name>
</gene>
<dbReference type="AlphaFoldDB" id="A0A494XAF4"/>